<dbReference type="InterPro" id="IPR014830">
    <property type="entry name" value="Glycolipid_transfer_prot_dom"/>
</dbReference>
<evidence type="ECO:0000259" key="4">
    <source>
        <dbReference type="PROSITE" id="PS50003"/>
    </source>
</evidence>
<dbReference type="Pfam" id="PF00169">
    <property type="entry name" value="PH"/>
    <property type="match status" value="1"/>
</dbReference>
<dbReference type="Pfam" id="PF08718">
    <property type="entry name" value="GLTP"/>
    <property type="match status" value="1"/>
</dbReference>
<sequence>MYIAGTLWKWTNYFSGWQERWFVLDNGILSYYKSEDDVNTGCKGSVKMSVCDIAVHATDHTRLDLIIPGEQHFYLKASNPKERQQWLVAMGSTKASMGKANEEPEDNSKDVLKKKRSELRLYCDLLMQQIHSKFDDASSLIHPTCDMFIKTLEECMELVQIASVNFEAPHSPITDAALPPSPLHRVAKKKKVKTKYQVNPEEFSTLQRIVKHEITKKQQFNPSSASMALLWLKRSLEFISGFLNEIRQGEENLSVAATNAYSTSLKPFHGWVVRGVFAVAVKALPYRSTFLPLLDPSPNREQTDKQSFLDSLMSDIESFCDASKVFVDILDDYFKSNGLNVEEQI</sequence>
<evidence type="ECO:0000256" key="2">
    <source>
        <dbReference type="ARBA" id="ARBA00016588"/>
    </source>
</evidence>
<comment type="subcellular location">
    <subcellularLocation>
        <location evidence="1">Golgi apparatus</location>
        <location evidence="1">trans-Golgi network membrane</location>
    </subcellularLocation>
</comment>
<name>A0ABY7ELP7_MYAAR</name>
<dbReference type="SUPFAM" id="SSF50729">
    <property type="entry name" value="PH domain-like"/>
    <property type="match status" value="1"/>
</dbReference>
<feature type="domain" description="PH" evidence="4">
    <location>
        <begin position="1"/>
        <end position="95"/>
    </location>
</feature>
<keyword evidence="3" id="KW-0813">Transport</keyword>
<keyword evidence="6" id="KW-1185">Reference proteome</keyword>
<dbReference type="SMART" id="SM00233">
    <property type="entry name" value="PH"/>
    <property type="match status" value="1"/>
</dbReference>
<dbReference type="PANTHER" id="PTHR10219:SF25">
    <property type="entry name" value="PLECKSTRIN HOMOLOGY DOMAIN-CONTAINING FAMILY A MEMBER 8"/>
    <property type="match status" value="1"/>
</dbReference>
<dbReference type="InterPro" id="IPR001849">
    <property type="entry name" value="PH_domain"/>
</dbReference>
<evidence type="ECO:0000256" key="1">
    <source>
        <dbReference type="ARBA" id="ARBA00004198"/>
    </source>
</evidence>
<dbReference type="PROSITE" id="PS50003">
    <property type="entry name" value="PH_DOMAIN"/>
    <property type="match status" value="1"/>
</dbReference>
<evidence type="ECO:0000313" key="5">
    <source>
        <dbReference type="EMBL" id="WAR09917.1"/>
    </source>
</evidence>
<protein>
    <recommendedName>
        <fullName evidence="2">Pleckstrin homology domain-containing family A member 8</fullName>
    </recommendedName>
</protein>
<organism evidence="5 6">
    <name type="scientific">Mya arenaria</name>
    <name type="common">Soft-shell clam</name>
    <dbReference type="NCBI Taxonomy" id="6604"/>
    <lineage>
        <taxon>Eukaryota</taxon>
        <taxon>Metazoa</taxon>
        <taxon>Spiralia</taxon>
        <taxon>Lophotrochozoa</taxon>
        <taxon>Mollusca</taxon>
        <taxon>Bivalvia</taxon>
        <taxon>Autobranchia</taxon>
        <taxon>Heteroconchia</taxon>
        <taxon>Euheterodonta</taxon>
        <taxon>Imparidentia</taxon>
        <taxon>Neoheterodontei</taxon>
        <taxon>Myida</taxon>
        <taxon>Myoidea</taxon>
        <taxon>Myidae</taxon>
        <taxon>Mya</taxon>
    </lineage>
</organism>
<dbReference type="Proteomes" id="UP001164746">
    <property type="component" value="Chromosome 7"/>
</dbReference>
<dbReference type="CDD" id="cd01247">
    <property type="entry name" value="PH_FAPP1_FAPP2"/>
    <property type="match status" value="1"/>
</dbReference>
<dbReference type="InterPro" id="IPR036497">
    <property type="entry name" value="GLTP_sf"/>
</dbReference>
<dbReference type="InterPro" id="IPR011993">
    <property type="entry name" value="PH-like_dom_sf"/>
</dbReference>
<dbReference type="SUPFAM" id="SSF110004">
    <property type="entry name" value="Glycolipid transfer protein, GLTP"/>
    <property type="match status" value="1"/>
</dbReference>
<dbReference type="Gene3D" id="1.10.3520.10">
    <property type="entry name" value="Glycolipid transfer protein"/>
    <property type="match status" value="1"/>
</dbReference>
<dbReference type="PANTHER" id="PTHR10219">
    <property type="entry name" value="GLYCOLIPID TRANSFER PROTEIN-RELATED"/>
    <property type="match status" value="1"/>
</dbReference>
<proteinExistence type="predicted"/>
<evidence type="ECO:0000256" key="3">
    <source>
        <dbReference type="ARBA" id="ARBA00022448"/>
    </source>
</evidence>
<gene>
    <name evidence="5" type="ORF">MAR_034993</name>
</gene>
<evidence type="ECO:0000313" key="6">
    <source>
        <dbReference type="Proteomes" id="UP001164746"/>
    </source>
</evidence>
<dbReference type="Gene3D" id="2.30.29.30">
    <property type="entry name" value="Pleckstrin-homology domain (PH domain)/Phosphotyrosine-binding domain (PTB)"/>
    <property type="match status" value="1"/>
</dbReference>
<dbReference type="EMBL" id="CP111018">
    <property type="protein sequence ID" value="WAR09917.1"/>
    <property type="molecule type" value="Genomic_DNA"/>
</dbReference>
<reference evidence="5" key="1">
    <citation type="submission" date="2022-11" db="EMBL/GenBank/DDBJ databases">
        <title>Centuries of genome instability and evolution in soft-shell clam transmissible cancer (bioRxiv).</title>
        <authorList>
            <person name="Hart S.F.M."/>
            <person name="Yonemitsu M.A."/>
            <person name="Giersch R.M."/>
            <person name="Beal B.F."/>
            <person name="Arriagada G."/>
            <person name="Davis B.W."/>
            <person name="Ostrander E.A."/>
            <person name="Goff S.P."/>
            <person name="Metzger M.J."/>
        </authorList>
    </citation>
    <scope>NUCLEOTIDE SEQUENCE</scope>
    <source>
        <strain evidence="5">MELC-2E11</strain>
        <tissue evidence="5">Siphon/mantle</tissue>
    </source>
</reference>
<accession>A0ABY7ELP7</accession>